<evidence type="ECO:0000313" key="2">
    <source>
        <dbReference type="Proteomes" id="UP001057402"/>
    </source>
</evidence>
<dbReference type="EMBL" id="CM042882">
    <property type="protein sequence ID" value="KAI4381947.1"/>
    <property type="molecule type" value="Genomic_DNA"/>
</dbReference>
<protein>
    <submittedName>
        <fullName evidence="1">Uncharacterized protein</fullName>
    </submittedName>
</protein>
<name>A0ACB9RU20_9MYRT</name>
<accession>A0ACB9RU20</accession>
<proteinExistence type="predicted"/>
<dbReference type="Proteomes" id="UP001057402">
    <property type="component" value="Chromosome 3"/>
</dbReference>
<keyword evidence="2" id="KW-1185">Reference proteome</keyword>
<sequence>MTGVKIESQIPVVDLSLADFKPGTDAWNCAREVAMRALEENGCFIVEFGEGGVPSGLHDAVFKVTEEFFNLPHKTKILNTNFKPSHGYIPHVPGTPLLEGSNIDGAEKLNACEKFTHLMWPSGNDGFCETVHSYSKLIVEIEKMVMKMIVESYGVESFYNEYLESSTYLLRFLKYKKPQQDYNPIAHTDKSFLSYLHQDKVRGLEIMTKDGSWFTYEPSPTSFMVMAGDACVAWSNGRIKACYHRVAVREEKIRYSIGTFSYQTGNIEIPKEFIDDAHPRQFKDFNHIDFLCFYDSKTNPIKAESLIKAYCGV</sequence>
<comment type="caution">
    <text evidence="1">The sequence shown here is derived from an EMBL/GenBank/DDBJ whole genome shotgun (WGS) entry which is preliminary data.</text>
</comment>
<evidence type="ECO:0000313" key="1">
    <source>
        <dbReference type="EMBL" id="KAI4381947.1"/>
    </source>
</evidence>
<organism evidence="1 2">
    <name type="scientific">Melastoma candidum</name>
    <dbReference type="NCBI Taxonomy" id="119954"/>
    <lineage>
        <taxon>Eukaryota</taxon>
        <taxon>Viridiplantae</taxon>
        <taxon>Streptophyta</taxon>
        <taxon>Embryophyta</taxon>
        <taxon>Tracheophyta</taxon>
        <taxon>Spermatophyta</taxon>
        <taxon>Magnoliopsida</taxon>
        <taxon>eudicotyledons</taxon>
        <taxon>Gunneridae</taxon>
        <taxon>Pentapetalae</taxon>
        <taxon>rosids</taxon>
        <taxon>malvids</taxon>
        <taxon>Myrtales</taxon>
        <taxon>Melastomataceae</taxon>
        <taxon>Melastomatoideae</taxon>
        <taxon>Melastomateae</taxon>
        <taxon>Melastoma</taxon>
    </lineage>
</organism>
<reference evidence="2" key="1">
    <citation type="journal article" date="2023" name="Front. Plant Sci.">
        <title>Chromosomal-level genome assembly of Melastoma candidum provides insights into trichome evolution.</title>
        <authorList>
            <person name="Zhong Y."/>
            <person name="Wu W."/>
            <person name="Sun C."/>
            <person name="Zou P."/>
            <person name="Liu Y."/>
            <person name="Dai S."/>
            <person name="Zhou R."/>
        </authorList>
    </citation>
    <scope>NUCLEOTIDE SEQUENCE [LARGE SCALE GENOMIC DNA]</scope>
</reference>
<gene>
    <name evidence="1" type="ORF">MLD38_007962</name>
</gene>